<protein>
    <submittedName>
        <fullName evidence="2">Uncharacterized protein</fullName>
    </submittedName>
</protein>
<feature type="compositionally biased region" description="Polar residues" evidence="1">
    <location>
        <begin position="657"/>
        <end position="667"/>
    </location>
</feature>
<proteinExistence type="predicted"/>
<accession>A0A6J5LB48</accession>
<sequence length="667" mass="73740">MHQFASWSYALSLWWLGPRDTHNLHNCIDVDQAMSWMPTQGESFVVAEDGGLYPGAWRLPTQYGLNYNLQDVELNTSFGPSTQTGSTTLSGGKFTIIEPYGVTFIDSLVQWAQATKVQNYVEQPYMLQIDFVGYDDKGNTVPVDQTEIYRKRFPITISNMKVEVTTKGAEYRCELNPLGYTTVTDENAKLPKAVTVVAGTIKEFFTKLEKDINEFYAVQAYTGKVQFPNSIKFDIDVDIANSTIVNPGETGLVKSDPTAEEVDASTSGKVPWSIPYGTDIVDMITKVMSHSSFLIDQLGLENKNTAKDQTTITNMFKTLVGVQYNQFDEYNNSYSKTFRYRIHQMPIWNAVHPSMPQFPDSRPFTVKNYNYLYTGKNVDITDFKINFDQTYHNKVLTYNTEVAATIPSPDAANEAQRNLVQQQTLLTPSALALAIPKLGGILNVTPARYKHIVANQNVTSGMNIINRPAAIVAADAINTTFNNFGSGMLTLKLGIVGDPTLLKQDGWLYIPHPSESSIYNSWDTLSQADFVKKYGQLRLDNGPIACAVTINTPLDIDTDWTNNGLVFPAPNAIPSLFSGQYILNKTVSTFRAGVFTQQLELTRVQNNEIINASMLVTTSSRDSVSINNKNQQTSTATNTTKAAGDGGTLDPAVAYGGSSNAREQTGT</sequence>
<dbReference type="EMBL" id="LR796233">
    <property type="protein sequence ID" value="CAB4129009.1"/>
    <property type="molecule type" value="Genomic_DNA"/>
</dbReference>
<evidence type="ECO:0000313" key="2">
    <source>
        <dbReference type="EMBL" id="CAB4129009.1"/>
    </source>
</evidence>
<gene>
    <name evidence="2" type="ORF">UFOVP112_124</name>
</gene>
<name>A0A6J5LB48_9CAUD</name>
<organism evidence="2">
    <name type="scientific">uncultured Caudovirales phage</name>
    <dbReference type="NCBI Taxonomy" id="2100421"/>
    <lineage>
        <taxon>Viruses</taxon>
        <taxon>Duplodnaviria</taxon>
        <taxon>Heunggongvirae</taxon>
        <taxon>Uroviricota</taxon>
        <taxon>Caudoviricetes</taxon>
        <taxon>Peduoviridae</taxon>
        <taxon>Maltschvirus</taxon>
        <taxon>Maltschvirus maltsch</taxon>
    </lineage>
</organism>
<feature type="region of interest" description="Disordered" evidence="1">
    <location>
        <begin position="621"/>
        <end position="667"/>
    </location>
</feature>
<reference evidence="2" key="1">
    <citation type="submission" date="2020-04" db="EMBL/GenBank/DDBJ databases">
        <authorList>
            <person name="Chiriac C."/>
            <person name="Salcher M."/>
            <person name="Ghai R."/>
            <person name="Kavagutti S V."/>
        </authorList>
    </citation>
    <scope>NUCLEOTIDE SEQUENCE</scope>
</reference>
<feature type="compositionally biased region" description="Polar residues" evidence="1">
    <location>
        <begin position="621"/>
        <end position="641"/>
    </location>
</feature>
<evidence type="ECO:0000256" key="1">
    <source>
        <dbReference type="SAM" id="MobiDB-lite"/>
    </source>
</evidence>